<reference evidence="10" key="1">
    <citation type="submission" date="2022-03" db="EMBL/GenBank/DDBJ databases">
        <title>Draft genome sequence of Aduncisulcus paluster, a free-living microaerophilic Fornicata.</title>
        <authorList>
            <person name="Yuyama I."/>
            <person name="Kume K."/>
            <person name="Tamura T."/>
            <person name="Inagaki Y."/>
            <person name="Hashimoto T."/>
        </authorList>
    </citation>
    <scope>NUCLEOTIDE SEQUENCE</scope>
    <source>
        <strain evidence="10">NY0171</strain>
    </source>
</reference>
<dbReference type="PANTHER" id="PTHR13412:SF0">
    <property type="entry name" value="T-CELL IMMUNOMODULATORY PROTEIN"/>
    <property type="match status" value="1"/>
</dbReference>
<keyword evidence="2 7" id="KW-0812">Transmembrane</keyword>
<feature type="transmembrane region" description="Helical" evidence="7">
    <location>
        <begin position="795"/>
        <end position="819"/>
    </location>
</feature>
<evidence type="ECO:0000256" key="5">
    <source>
        <dbReference type="ARBA" id="ARBA00023180"/>
    </source>
</evidence>
<keyword evidence="5" id="KW-0325">Glycoprotein</keyword>
<comment type="caution">
    <text evidence="10">The sequence shown here is derived from an EMBL/GenBank/DDBJ whole genome shotgun (WGS) entry which is preliminary data.</text>
</comment>
<dbReference type="EMBL" id="BQXS01010040">
    <property type="protein sequence ID" value="GKT32710.1"/>
    <property type="molecule type" value="Genomic_DNA"/>
</dbReference>
<evidence type="ECO:0000256" key="7">
    <source>
        <dbReference type="SAM" id="Phobius"/>
    </source>
</evidence>
<proteinExistence type="predicted"/>
<evidence type="ECO:0000256" key="6">
    <source>
        <dbReference type="SAM" id="MobiDB-lite"/>
    </source>
</evidence>
<keyword evidence="11" id="KW-1185">Reference proteome</keyword>
<feature type="region of interest" description="Disordered" evidence="6">
    <location>
        <begin position="202"/>
        <end position="227"/>
    </location>
</feature>
<evidence type="ECO:0000256" key="4">
    <source>
        <dbReference type="ARBA" id="ARBA00023136"/>
    </source>
</evidence>
<dbReference type="Proteomes" id="UP001057375">
    <property type="component" value="Unassembled WGS sequence"/>
</dbReference>
<accession>A0ABQ5KP54</accession>
<keyword evidence="4 7" id="KW-0472">Membrane</keyword>
<evidence type="ECO:0000259" key="9">
    <source>
        <dbReference type="Pfam" id="PF23122"/>
    </source>
</evidence>
<dbReference type="InterPro" id="IPR057089">
    <property type="entry name" value="C2_TIP"/>
</dbReference>
<evidence type="ECO:0000256" key="3">
    <source>
        <dbReference type="ARBA" id="ARBA00022989"/>
    </source>
</evidence>
<gene>
    <name evidence="10" type="ORF">ADUPG1_006794</name>
</gene>
<dbReference type="PANTHER" id="PTHR13412">
    <property type="entry name" value="T-CELL IMMUNOMODULATORY PROTEIN HOMOLOG"/>
    <property type="match status" value="1"/>
</dbReference>
<evidence type="ECO:0000256" key="8">
    <source>
        <dbReference type="SAM" id="SignalP"/>
    </source>
</evidence>
<evidence type="ECO:0000256" key="1">
    <source>
        <dbReference type="ARBA" id="ARBA00004479"/>
    </source>
</evidence>
<sequence>MEFHSPQIFIFFAIFSCCLVNFVLAGLTNINVSELTLLDDVGFDDIYGQLSDVADINNNSYNDLVILKYSKTEIEVHFYNQSNVEYENDEGYSISIDDGTIISTSVVDITRNGQYDLILLIHLDGDDDNINIIRIYTQKLDFSGWNDPFDLMDNSAVPPQQYKISGQFLLSDISGNFMIDFIVVKEGNDTITSLSNNYTSFEDQENHSAPDDITSNDFEESSPFELSEDDIQALSGETYRLPSRTLSDMALVDVDGDCVTETIVVVKGTPDQCDMIEVPGYHGIYSPDSIYRTSHAAAPGSSSDKNPYTPPSRSSFESCYFAEIWKIENMFDADRHMSLISVIPLGPGEEEGMGYITYVDTADSSALDFIYPVCRRADDTDSFDHCDAESSLHYLRNIQMPVCKGLSAASGCRAHAALCVVDDNFTIGANGVGYGTVSEEIAFPTYKGLFWFNNDTDDKTQGIQSRLFLQAPSARPLVNPNGTNPLHIPCRVDDGDLSLDGLADITVPVTAVECGDNAYSANWVDCNDVSAVMDEYIDNVDPTTDYDHNIVSIYSFTNSITLSPLDSVPQSSSSTGAPSNKGASVAALTKQAAAVHAVFFDVCEQGIFSILVSHLDDNGQIERVTPVFNNFRNDGFFVRIRPLNGLCVSACKDNTNPPYMANKNVNKHNDSKSSAIKPLGPVFPGVVTKLITSDMSGKARAGVASLFGSAALPGPMSASRKDGMWGLGRIPQYIDQVYSSYPMHESEGGLFGIGANLSYHAWQSVIPNSRVFTIPYPRESAPGWSIEVDIPFPEVLPWVILTLAIGLILIGIIVIIAHVKEKKLEQEEKDVMEKMFAQG</sequence>
<evidence type="ECO:0000313" key="10">
    <source>
        <dbReference type="EMBL" id="GKT32710.1"/>
    </source>
</evidence>
<feature type="chain" id="PRO_5046891722" evidence="8">
    <location>
        <begin position="26"/>
        <end position="839"/>
    </location>
</feature>
<feature type="compositionally biased region" description="Acidic residues" evidence="6">
    <location>
        <begin position="217"/>
        <end position="227"/>
    </location>
</feature>
<comment type="subcellular location">
    <subcellularLocation>
        <location evidence="1">Membrane</location>
        <topology evidence="1">Single-pass type I membrane protein</topology>
    </subcellularLocation>
</comment>
<dbReference type="InterPro" id="IPR024881">
    <property type="entry name" value="Tip"/>
</dbReference>
<evidence type="ECO:0000313" key="11">
    <source>
        <dbReference type="Proteomes" id="UP001057375"/>
    </source>
</evidence>
<feature type="domain" description="T-cell immunomodulatory protein TIP C2" evidence="9">
    <location>
        <begin position="679"/>
        <end position="787"/>
    </location>
</feature>
<organism evidence="10 11">
    <name type="scientific">Aduncisulcus paluster</name>
    <dbReference type="NCBI Taxonomy" id="2918883"/>
    <lineage>
        <taxon>Eukaryota</taxon>
        <taxon>Metamonada</taxon>
        <taxon>Carpediemonas-like organisms</taxon>
        <taxon>Aduncisulcus</taxon>
    </lineage>
</organism>
<evidence type="ECO:0000256" key="2">
    <source>
        <dbReference type="ARBA" id="ARBA00022692"/>
    </source>
</evidence>
<feature type="signal peptide" evidence="8">
    <location>
        <begin position="1"/>
        <end position="25"/>
    </location>
</feature>
<keyword evidence="3 7" id="KW-1133">Transmembrane helix</keyword>
<name>A0ABQ5KP54_9EUKA</name>
<dbReference type="Pfam" id="PF23122">
    <property type="entry name" value="C2_ITFG1"/>
    <property type="match status" value="1"/>
</dbReference>
<keyword evidence="8" id="KW-0732">Signal</keyword>
<protein>
    <submittedName>
        <fullName evidence="10">T-cell immunomodulatory protein like protein</fullName>
    </submittedName>
</protein>